<sequence length="916" mass="99497">MRLFRFLGRKSDLSEEIESHLQLAVADRIVRGESPADARAWALREFGNVPLIADVTRNQWGWLRLETLMQDVRYALRQMRKSPGFTLTAVLTLALGIGANTAIFTLVSGILLRSLPVSDPSRLYRIGDRNDCCYYNNYQNDDGDFDLFSYDLYLRLKQNAPEFEQLAAVEAGGSGFSVRRGSEPAKPLRSEYVSGNYFATLGLGAYAGRLLNENDDSPSAAPVIVLNYKTWQTDFAADPSIVGATVYVQMHPFVVAGIAPPNFFGDRVAPIPPDFWMPLMSEPVLEGANSSLKAIDSLWLYPIGRVRPGVNLSTLQAKLSVSLRQWLATRPMYTDRGGAAMIPRQHVILAHAGGGIQKLQKQTGTGLRLLMILSTVVLLIACANIANLLLARCTARRSDVAMRMALGASRRRVMRQILTESVLLSLIGGCTGLSVAYAGSHMMLALAFPFAHNMPVQANPSITILAFAFTVSLLTGVIFGTAPAWLSSHAQPADALRGVNRSDRIAVDPSSFPQRALIVIQVASSVVLLTGALLMTRSLRNLEKQDLGIATANRYVVSFDPKGVGYTLDRLPALYRQIVDNFAALPGMANVSLVRYIPLGGNMWGSCVIPQGHPTPGPNDQCFSIWDRASTRFLDSIGVPVVKGRNFTAQDTATSQQVVVVNQAFAKHFFPNQDPIGKHFGLGTAPYSGAFQIVGVFADFKMTDPRQDVRPLFFRPLSQQFNGYKEADADAGEKSSMFVNFIILEFTQAPPDVEALARKTLASIDPNLTVMHFSTYDAEVAGNFNQDRLLARLTSLFGILAVVLASVGLYGVMSYFVVRRTSEIGIRMALGAARSAVVSLVLRGALWQVLIGVVIGIPAALYAGHFMSTLLYGVSGSDPFALIGAIALMTLCAAVAGFIPARRAASIDPMQALRSD</sequence>
<dbReference type="InterPro" id="IPR047928">
    <property type="entry name" value="Perm_prefix_1"/>
</dbReference>
<reference evidence="10" key="1">
    <citation type="submission" date="2023-03" db="EMBL/GenBank/DDBJ databases">
        <title>Edaphobacter sp.</title>
        <authorList>
            <person name="Huber K.J."/>
            <person name="Papendorf J."/>
            <person name="Pilke C."/>
            <person name="Bunk B."/>
            <person name="Sproeer C."/>
            <person name="Pester M."/>
        </authorList>
    </citation>
    <scope>NUCLEOTIDE SEQUENCE</scope>
    <source>
        <strain evidence="10">DSM 110680</strain>
    </source>
</reference>
<evidence type="ECO:0000259" key="9">
    <source>
        <dbReference type="Pfam" id="PF12704"/>
    </source>
</evidence>
<dbReference type="InterPro" id="IPR050250">
    <property type="entry name" value="Macrolide_Exporter_MacB"/>
</dbReference>
<dbReference type="RefSeq" id="WP_348262233.1">
    <property type="nucleotide sequence ID" value="NZ_CP121196.1"/>
</dbReference>
<dbReference type="InterPro" id="IPR025857">
    <property type="entry name" value="MacB_PCD"/>
</dbReference>
<dbReference type="GO" id="GO:0005886">
    <property type="term" value="C:plasma membrane"/>
    <property type="evidence" value="ECO:0007669"/>
    <property type="project" value="UniProtKB-SubCell"/>
</dbReference>
<feature type="transmembrane region" description="Helical" evidence="7">
    <location>
        <begin position="369"/>
        <end position="391"/>
    </location>
</feature>
<feature type="transmembrane region" description="Helical" evidence="7">
    <location>
        <begin position="516"/>
        <end position="535"/>
    </location>
</feature>
<dbReference type="NCBIfam" id="NF038403">
    <property type="entry name" value="perm_prefix_1"/>
    <property type="match status" value="1"/>
</dbReference>
<comment type="similarity">
    <text evidence="6">Belongs to the ABC-4 integral membrane protein family.</text>
</comment>
<evidence type="ECO:0000256" key="6">
    <source>
        <dbReference type="ARBA" id="ARBA00038076"/>
    </source>
</evidence>
<gene>
    <name evidence="10" type="ORF">P8935_20810</name>
</gene>
<feature type="transmembrane region" description="Helical" evidence="7">
    <location>
        <begin position="85"/>
        <end position="112"/>
    </location>
</feature>
<keyword evidence="2" id="KW-1003">Cell membrane</keyword>
<feature type="transmembrane region" description="Helical" evidence="7">
    <location>
        <begin position="464"/>
        <end position="486"/>
    </location>
</feature>
<dbReference type="InterPro" id="IPR003838">
    <property type="entry name" value="ABC3_permease_C"/>
</dbReference>
<evidence type="ECO:0000256" key="7">
    <source>
        <dbReference type="SAM" id="Phobius"/>
    </source>
</evidence>
<dbReference type="PANTHER" id="PTHR30572:SF4">
    <property type="entry name" value="ABC TRANSPORTER PERMEASE YTRF"/>
    <property type="match status" value="1"/>
</dbReference>
<evidence type="ECO:0000256" key="5">
    <source>
        <dbReference type="ARBA" id="ARBA00023136"/>
    </source>
</evidence>
<dbReference type="AlphaFoldDB" id="A0AAU7DI37"/>
<feature type="domain" description="ABC3 transporter permease C-terminal" evidence="8">
    <location>
        <begin position="371"/>
        <end position="491"/>
    </location>
</feature>
<dbReference type="PANTHER" id="PTHR30572">
    <property type="entry name" value="MEMBRANE COMPONENT OF TRANSPORTER-RELATED"/>
    <property type="match status" value="1"/>
</dbReference>
<dbReference type="Pfam" id="PF12704">
    <property type="entry name" value="MacB_PCD"/>
    <property type="match status" value="2"/>
</dbReference>
<name>A0AAU7DI37_9BACT</name>
<organism evidence="10">
    <name type="scientific">Telmatobacter sp. DSM 110680</name>
    <dbReference type="NCBI Taxonomy" id="3036704"/>
    <lineage>
        <taxon>Bacteria</taxon>
        <taxon>Pseudomonadati</taxon>
        <taxon>Acidobacteriota</taxon>
        <taxon>Terriglobia</taxon>
        <taxon>Terriglobales</taxon>
        <taxon>Acidobacteriaceae</taxon>
        <taxon>Telmatobacter</taxon>
    </lineage>
</organism>
<dbReference type="EMBL" id="CP121196">
    <property type="protein sequence ID" value="XBH17001.1"/>
    <property type="molecule type" value="Genomic_DNA"/>
</dbReference>
<feature type="domain" description="MacB-like periplasmic core" evidence="9">
    <location>
        <begin position="522"/>
        <end position="719"/>
    </location>
</feature>
<evidence type="ECO:0000256" key="4">
    <source>
        <dbReference type="ARBA" id="ARBA00022989"/>
    </source>
</evidence>
<evidence type="ECO:0000256" key="1">
    <source>
        <dbReference type="ARBA" id="ARBA00004651"/>
    </source>
</evidence>
<feature type="transmembrane region" description="Helical" evidence="7">
    <location>
        <begin position="880"/>
        <end position="901"/>
    </location>
</feature>
<keyword evidence="5 7" id="KW-0472">Membrane</keyword>
<dbReference type="InterPro" id="IPR017800">
    <property type="entry name" value="ADOP"/>
</dbReference>
<evidence type="ECO:0000259" key="8">
    <source>
        <dbReference type="Pfam" id="PF02687"/>
    </source>
</evidence>
<evidence type="ECO:0000256" key="2">
    <source>
        <dbReference type="ARBA" id="ARBA00022475"/>
    </source>
</evidence>
<dbReference type="Pfam" id="PF02687">
    <property type="entry name" value="FtsX"/>
    <property type="match status" value="2"/>
</dbReference>
<feature type="domain" description="ABC3 transporter permease C-terminal" evidence="8">
    <location>
        <begin position="796"/>
        <end position="909"/>
    </location>
</feature>
<proteinExistence type="inferred from homology"/>
<feature type="transmembrane region" description="Helical" evidence="7">
    <location>
        <begin position="849"/>
        <end position="874"/>
    </location>
</feature>
<dbReference type="GO" id="GO:0022857">
    <property type="term" value="F:transmembrane transporter activity"/>
    <property type="evidence" value="ECO:0007669"/>
    <property type="project" value="TreeGrafter"/>
</dbReference>
<comment type="subcellular location">
    <subcellularLocation>
        <location evidence="1">Cell membrane</location>
        <topology evidence="1">Multi-pass membrane protein</topology>
    </subcellularLocation>
</comment>
<feature type="domain" description="MacB-like periplasmic core" evidence="9">
    <location>
        <begin position="86"/>
        <end position="319"/>
    </location>
</feature>
<feature type="transmembrane region" description="Helical" evidence="7">
    <location>
        <begin position="796"/>
        <end position="818"/>
    </location>
</feature>
<dbReference type="NCBIfam" id="TIGR03434">
    <property type="entry name" value="ADOP"/>
    <property type="match status" value="1"/>
</dbReference>
<accession>A0AAU7DI37</accession>
<protein>
    <submittedName>
        <fullName evidence="10">ABC transporter permease</fullName>
    </submittedName>
</protein>
<evidence type="ECO:0000313" key="10">
    <source>
        <dbReference type="EMBL" id="XBH17001.1"/>
    </source>
</evidence>
<evidence type="ECO:0000256" key="3">
    <source>
        <dbReference type="ARBA" id="ARBA00022692"/>
    </source>
</evidence>
<keyword evidence="4 7" id="KW-1133">Transmembrane helix</keyword>
<keyword evidence="3 7" id="KW-0812">Transmembrane</keyword>